<dbReference type="HOGENOM" id="CLU_3140277_0_0_11"/>
<proteinExistence type="predicted"/>
<reference evidence="2 3" key="1">
    <citation type="submission" date="2013-08" db="EMBL/GenBank/DDBJ databases">
        <authorList>
            <person name="Weinstock G."/>
            <person name="Sodergren E."/>
            <person name="Wylie T."/>
            <person name="Fulton L."/>
            <person name="Fulton R."/>
            <person name="Fronick C."/>
            <person name="O'Laughlin M."/>
            <person name="Godfrey J."/>
            <person name="Miner T."/>
            <person name="Herter B."/>
            <person name="Appelbaum E."/>
            <person name="Cordes M."/>
            <person name="Lek S."/>
            <person name="Wollam A."/>
            <person name="Pepin K.H."/>
            <person name="Palsikar V.B."/>
            <person name="Mitreva M."/>
            <person name="Wilson R.K."/>
        </authorList>
    </citation>
    <scope>NUCLEOTIDE SEQUENCE [LARGE SCALE GENOMIC DNA]</scope>
    <source>
        <strain evidence="2 3">F0184</strain>
    </source>
</reference>
<evidence type="ECO:0000313" key="3">
    <source>
        <dbReference type="Proteomes" id="UP000017174"/>
    </source>
</evidence>
<dbReference type="AlphaFoldDB" id="U7V3B6"/>
<gene>
    <name evidence="2" type="ORF">HMPREF0742_01218</name>
</gene>
<sequence length="49" mass="5541">MVPQALKCRREKACRHTLFHGLVRHENTGKTAFTTMPGRHRQHTGPGCS</sequence>
<name>U7V3B6_9MICC</name>
<comment type="caution">
    <text evidence="2">The sequence shown here is derived from an EMBL/GenBank/DDBJ whole genome shotgun (WGS) entry which is preliminary data.</text>
</comment>
<organism evidence="2 3">
    <name type="scientific">Rothia aeria F0184</name>
    <dbReference type="NCBI Taxonomy" id="888019"/>
    <lineage>
        <taxon>Bacteria</taxon>
        <taxon>Bacillati</taxon>
        <taxon>Actinomycetota</taxon>
        <taxon>Actinomycetes</taxon>
        <taxon>Micrococcales</taxon>
        <taxon>Micrococcaceae</taxon>
        <taxon>Rothia</taxon>
    </lineage>
</organism>
<accession>U7V3B6</accession>
<evidence type="ECO:0000313" key="2">
    <source>
        <dbReference type="EMBL" id="ERT66177.1"/>
    </source>
</evidence>
<evidence type="ECO:0000256" key="1">
    <source>
        <dbReference type="SAM" id="MobiDB-lite"/>
    </source>
</evidence>
<dbReference type="EMBL" id="AXZG01000037">
    <property type="protein sequence ID" value="ERT66177.1"/>
    <property type="molecule type" value="Genomic_DNA"/>
</dbReference>
<feature type="region of interest" description="Disordered" evidence="1">
    <location>
        <begin position="29"/>
        <end position="49"/>
    </location>
</feature>
<dbReference type="Proteomes" id="UP000017174">
    <property type="component" value="Unassembled WGS sequence"/>
</dbReference>
<protein>
    <submittedName>
        <fullName evidence="2">Uncharacterized protein</fullName>
    </submittedName>
</protein>